<dbReference type="InterPro" id="IPR037237">
    <property type="entry name" value="IlvD/EDD_N"/>
</dbReference>
<evidence type="ECO:0000313" key="2">
    <source>
        <dbReference type="Proteomes" id="UP001567731"/>
    </source>
</evidence>
<accession>A0ABV4JMD2</accession>
<dbReference type="Proteomes" id="UP001567731">
    <property type="component" value="Unassembled WGS sequence"/>
</dbReference>
<dbReference type="SUPFAM" id="SSF143975">
    <property type="entry name" value="IlvD/EDD N-terminal domain-like"/>
    <property type="match status" value="1"/>
</dbReference>
<gene>
    <name evidence="1" type="ORF">QVM81_24645</name>
</gene>
<reference evidence="1 2" key="1">
    <citation type="submission" date="2023-06" db="EMBL/GenBank/DDBJ databases">
        <title>Genome characterization of Enterobacterales and Pseudomonas spp isolates with different phenotypes to cefepime-taniborbactam.</title>
        <authorList>
            <person name="Hernandez-Garcia M."/>
            <person name="Garcia-Castillo M."/>
            <person name="Ruiz-Garbajosa P."/>
            <person name="Canton R."/>
        </authorList>
    </citation>
    <scope>NUCLEOTIDE SEQUENCE [LARGE SCALE GENOMIC DNA]</scope>
    <source>
        <strain evidence="1 2">A003</strain>
    </source>
</reference>
<evidence type="ECO:0000313" key="1">
    <source>
        <dbReference type="EMBL" id="MEZ4054720.1"/>
    </source>
</evidence>
<dbReference type="EMBL" id="JAUEHC010000135">
    <property type="protein sequence ID" value="MEZ4054720.1"/>
    <property type="molecule type" value="Genomic_DNA"/>
</dbReference>
<sequence>MLRVTQRIVERSKETRAAYLARIEQAKSETVHRSQLACGNLAHGFAACQPGDKDALKSMLRNNIAIITSYNDMLSAHQPYE</sequence>
<dbReference type="EC" id="4.2.1.12" evidence="1"/>
<keyword evidence="2" id="KW-1185">Reference proteome</keyword>
<name>A0ABV4JMD2_9ENTR</name>
<keyword evidence="1" id="KW-0456">Lyase</keyword>
<proteinExistence type="predicted"/>
<organism evidence="1 2">
    <name type="scientific">Enterobacter rongchengensis</name>
    <dbReference type="NCBI Taxonomy" id="3030999"/>
    <lineage>
        <taxon>Bacteria</taxon>
        <taxon>Pseudomonadati</taxon>
        <taxon>Pseudomonadota</taxon>
        <taxon>Gammaproteobacteria</taxon>
        <taxon>Enterobacterales</taxon>
        <taxon>Enterobacteriaceae</taxon>
        <taxon>Enterobacter</taxon>
    </lineage>
</organism>
<comment type="caution">
    <text evidence="1">The sequence shown here is derived from an EMBL/GenBank/DDBJ whole genome shotgun (WGS) entry which is preliminary data.</text>
</comment>
<feature type="non-terminal residue" evidence="1">
    <location>
        <position position="81"/>
    </location>
</feature>
<protein>
    <submittedName>
        <fullName evidence="1">Phosphogluconate dehydratase</fullName>
        <ecNumber evidence="1">4.2.1.12</ecNumber>
    </submittedName>
</protein>
<dbReference type="GO" id="GO:0004456">
    <property type="term" value="F:phosphogluconate dehydratase activity"/>
    <property type="evidence" value="ECO:0007669"/>
    <property type="project" value="UniProtKB-EC"/>
</dbReference>